<keyword evidence="1" id="KW-0560">Oxidoreductase</keyword>
<dbReference type="Gene3D" id="3.90.180.10">
    <property type="entry name" value="Medium-chain alcohol dehydrogenases, catalytic domain"/>
    <property type="match status" value="1"/>
</dbReference>
<dbReference type="SUPFAM" id="SSF51735">
    <property type="entry name" value="NAD(P)-binding Rossmann-fold domains"/>
    <property type="match status" value="1"/>
</dbReference>
<dbReference type="EMBL" id="HBEG01046987">
    <property type="protein sequence ID" value="CAD8384895.1"/>
    <property type="molecule type" value="Transcribed_RNA"/>
</dbReference>
<dbReference type="InterPro" id="IPR036291">
    <property type="entry name" value="NAD(P)-bd_dom_sf"/>
</dbReference>
<evidence type="ECO:0000256" key="1">
    <source>
        <dbReference type="ARBA" id="ARBA00023002"/>
    </source>
</evidence>
<dbReference type="InterPro" id="IPR041694">
    <property type="entry name" value="ADH_N_2"/>
</dbReference>
<evidence type="ECO:0000259" key="3">
    <source>
        <dbReference type="Pfam" id="PF16884"/>
    </source>
</evidence>
<evidence type="ECO:0008006" key="5">
    <source>
        <dbReference type="Google" id="ProtNLM"/>
    </source>
</evidence>
<accession>A0A7S0FWA8</accession>
<feature type="domain" description="Alcohol dehydrogenase-like C-terminal" evidence="2">
    <location>
        <begin position="192"/>
        <end position="312"/>
    </location>
</feature>
<dbReference type="InterPro" id="IPR045010">
    <property type="entry name" value="MDR_fam"/>
</dbReference>
<gene>
    <name evidence="4" type="ORF">PBAH0796_LOCUS28583</name>
</gene>
<sequence>MENRGWFYANKPVVPYPGAAAIYEMRSVEMPEVKEGMVLLRLATIAVAPLTRAYLELPGNDVGAEELGLKRTKLGEPVPCEAVAHVVETKSKKYKVGDRIWLPFVPLVEYSAYRDDGKDNEVTHMPPIKLLPFVRTETQISVLSPAAGLSAYCAINDHECGRIDEPGCFGCLRGLFSSKKQKTVLVTSAAGAVGVVACQLYKNKGCRVIGVTSTREKADKLLEYGCDAAVAYKTEDLDTRLSELAPTGFDVFMDNVGAAQLDAGSKHMKIRGKIIQVGCAAEIDHYCTGELAGWKQYHRMAARELRVGGFLMLNHIKKVPLGTLAMAWMLRSGRLKTAETVVHGGLERWAECVDKLRDGAPFGRLLLTLAGPGDESQGA</sequence>
<protein>
    <recommendedName>
        <fullName evidence="5">Enoyl reductase (ER) domain-containing protein</fullName>
    </recommendedName>
</protein>
<reference evidence="4" key="1">
    <citation type="submission" date="2021-01" db="EMBL/GenBank/DDBJ databases">
        <authorList>
            <person name="Corre E."/>
            <person name="Pelletier E."/>
            <person name="Niang G."/>
            <person name="Scheremetjew M."/>
            <person name="Finn R."/>
            <person name="Kale V."/>
            <person name="Holt S."/>
            <person name="Cochrane G."/>
            <person name="Meng A."/>
            <person name="Brown T."/>
            <person name="Cohen L."/>
        </authorList>
    </citation>
    <scope>NUCLEOTIDE SEQUENCE</scope>
    <source>
        <strain evidence="4">Pbaha01</strain>
    </source>
</reference>
<dbReference type="SUPFAM" id="SSF50129">
    <property type="entry name" value="GroES-like"/>
    <property type="match status" value="1"/>
</dbReference>
<dbReference type="PANTHER" id="PTHR43205">
    <property type="entry name" value="PROSTAGLANDIN REDUCTASE"/>
    <property type="match status" value="1"/>
</dbReference>
<dbReference type="GO" id="GO:0016628">
    <property type="term" value="F:oxidoreductase activity, acting on the CH-CH group of donors, NAD or NADP as acceptor"/>
    <property type="evidence" value="ECO:0007669"/>
    <property type="project" value="InterPro"/>
</dbReference>
<dbReference type="Gene3D" id="3.40.50.720">
    <property type="entry name" value="NAD(P)-binding Rossmann-like Domain"/>
    <property type="match status" value="1"/>
</dbReference>
<name>A0A7S0FWA8_9DINO</name>
<proteinExistence type="predicted"/>
<dbReference type="AlphaFoldDB" id="A0A7S0FWA8"/>
<dbReference type="PANTHER" id="PTHR43205:SF42">
    <property type="entry name" value="ALCOHOL DEHYDROGENASE, ZINC-CONTAINING (AFU_ORTHOLOGUE AFUA_7G04530)"/>
    <property type="match status" value="1"/>
</dbReference>
<dbReference type="InterPro" id="IPR013149">
    <property type="entry name" value="ADH-like_C"/>
</dbReference>
<feature type="domain" description="Oxidoreductase N-terminal" evidence="3">
    <location>
        <begin position="23"/>
        <end position="101"/>
    </location>
</feature>
<organism evidence="4">
    <name type="scientific">Pyrodinium bahamense</name>
    <dbReference type="NCBI Taxonomy" id="73915"/>
    <lineage>
        <taxon>Eukaryota</taxon>
        <taxon>Sar</taxon>
        <taxon>Alveolata</taxon>
        <taxon>Dinophyceae</taxon>
        <taxon>Gonyaulacales</taxon>
        <taxon>Pyrocystaceae</taxon>
        <taxon>Pyrodinium</taxon>
    </lineage>
</organism>
<dbReference type="Pfam" id="PF00107">
    <property type="entry name" value="ADH_zinc_N"/>
    <property type="match status" value="1"/>
</dbReference>
<dbReference type="Pfam" id="PF16884">
    <property type="entry name" value="ADH_N_2"/>
    <property type="match status" value="1"/>
</dbReference>
<evidence type="ECO:0000313" key="4">
    <source>
        <dbReference type="EMBL" id="CAD8384895.1"/>
    </source>
</evidence>
<dbReference type="InterPro" id="IPR011032">
    <property type="entry name" value="GroES-like_sf"/>
</dbReference>
<evidence type="ECO:0000259" key="2">
    <source>
        <dbReference type="Pfam" id="PF00107"/>
    </source>
</evidence>